<dbReference type="Gene3D" id="2.60.120.200">
    <property type="match status" value="2"/>
</dbReference>
<dbReference type="PROSITE" id="PS00022">
    <property type="entry name" value="EGF_1"/>
    <property type="match status" value="5"/>
</dbReference>
<comment type="caution">
    <text evidence="6">The sequence shown here is derived from an EMBL/GenBank/DDBJ whole genome shotgun (WGS) entry which is preliminary data.</text>
</comment>
<dbReference type="PANTHER" id="PTHR12916">
    <property type="entry name" value="CYTOCHROME C OXIDASE POLYPEPTIDE VIC-2"/>
    <property type="match status" value="1"/>
</dbReference>
<keyword evidence="2" id="KW-0677">Repeat</keyword>
<dbReference type="Pfam" id="PF12947">
    <property type="entry name" value="EGF_3"/>
    <property type="match status" value="4"/>
</dbReference>
<feature type="domain" description="EGF-like" evidence="5">
    <location>
        <begin position="398"/>
        <end position="436"/>
    </location>
</feature>
<dbReference type="InterPro" id="IPR001881">
    <property type="entry name" value="EGF-like_Ca-bd_dom"/>
</dbReference>
<dbReference type="InterPro" id="IPR000742">
    <property type="entry name" value="EGF"/>
</dbReference>
<feature type="disulfide bond" evidence="4">
    <location>
        <begin position="771"/>
        <end position="788"/>
    </location>
</feature>
<evidence type="ECO:0000313" key="6">
    <source>
        <dbReference type="EMBL" id="KAG2446130.1"/>
    </source>
</evidence>
<dbReference type="CDD" id="cd00054">
    <property type="entry name" value="EGF_CA"/>
    <property type="match status" value="4"/>
</dbReference>
<evidence type="ECO:0000256" key="3">
    <source>
        <dbReference type="ARBA" id="ARBA00023157"/>
    </source>
</evidence>
<keyword evidence="1 4" id="KW-0245">EGF-like domain</keyword>
<sequence length="852" mass="88047">MCERSNDLRSRTCTCNAFWTGANCETDVDECGANNGGCSANAVCTNNEGASPTCACNQGYLGNGLTCTGTKLPAGLAPTSAHFDGAWLGPAGNGSAVTSWPPTTYAATQPLTLKGTCRYDNVTGSLILDGTTCYGHSVSSLINWGTATTSAFTIVTIYKLSPTRPITTPQALVALSRIPSNKFKALLYRNDALSITFASGGGSKTSAPAVLVATNFWNFDAVVRDSGGTTGTIYRSQVPSATTYQPTLGIAKQLLSSLALGIDGDNLVVGADISTSGSLSWALLGNIACVLVYNRSLTKIELTSVYQAYAPRFFPGADPCAASPCLNGGTCEHSNDLSSRTCLCDDFWTGANCETDECGASGANNGGCSANAVCANNEGAPPTCACEKGYMGDGITCTVDPCEPSPCLNGGMCERSNDLRSRTCTCNAFWTGANCETDVDECGANNGGCSANAVCTNNEGASPTCACNQGYLGNGLTCTVPTLTAPGLIGPAGNGSAVTSWPPTTYAATQPLTLKGTCSYDNVTGSLILDGTTCYGRCASGLINWGTATTSAFTIVTIYKLSSTAARQTLVSTANMASQFKNYLLYFSDNMFEFGDFVTAGYTFIGKQGNPTANSWTFDAMVRDSGGATGAIYRSQTAATTTTYQTSLAIAQQLSGKAVRIYGDYLLVGVDIRSTTSGWFAGNIGCVLVYNRSLTKTELTSVYQAYAPRFFPGADPCDPSPCLNGGTCERSIDLSSRTCACNAFWTGANCDTDVDECADTYTVDPCAASPCLNGGTCERSNDLSSRTCLCDDFWTGANCETDVDECGTNNGGCSANAGCTNNNGALATCACKTGYVGDGITCTASPATSDGG</sequence>
<dbReference type="SMART" id="SM00181">
    <property type="entry name" value="EGF"/>
    <property type="match status" value="8"/>
</dbReference>
<feature type="disulfide bond" evidence="4">
    <location>
        <begin position="722"/>
        <end position="739"/>
    </location>
</feature>
<evidence type="ECO:0000256" key="4">
    <source>
        <dbReference type="PROSITE-ProRule" id="PRU00076"/>
    </source>
</evidence>
<feature type="domain" description="EGF-like" evidence="5">
    <location>
        <begin position="713"/>
        <end position="751"/>
    </location>
</feature>
<dbReference type="SUPFAM" id="SSF57196">
    <property type="entry name" value="EGF/Laminin"/>
    <property type="match status" value="7"/>
</dbReference>
<dbReference type="PANTHER" id="PTHR12916:SF9">
    <property type="entry name" value="NEUROGENIC LOCUS NOTCH HOMOLOG PROTEIN 1-RELATED"/>
    <property type="match status" value="1"/>
</dbReference>
<dbReference type="GO" id="GO:0005509">
    <property type="term" value="F:calcium ion binding"/>
    <property type="evidence" value="ECO:0007669"/>
    <property type="project" value="InterPro"/>
</dbReference>
<dbReference type="EMBL" id="JAEHOC010000001">
    <property type="protein sequence ID" value="KAG2446130.1"/>
    <property type="molecule type" value="Genomic_DNA"/>
</dbReference>
<dbReference type="AlphaFoldDB" id="A0A835WFG4"/>
<feature type="domain" description="EGF-like" evidence="5">
    <location>
        <begin position="1"/>
        <end position="25"/>
    </location>
</feature>
<proteinExistence type="predicted"/>
<dbReference type="Proteomes" id="UP000650467">
    <property type="component" value="Unassembled WGS sequence"/>
</dbReference>
<evidence type="ECO:0000256" key="2">
    <source>
        <dbReference type="ARBA" id="ARBA00022737"/>
    </source>
</evidence>
<protein>
    <recommendedName>
        <fullName evidence="5">EGF-like domain-containing protein</fullName>
    </recommendedName>
</protein>
<feature type="domain" description="EGF-like" evidence="5">
    <location>
        <begin position="27"/>
        <end position="68"/>
    </location>
</feature>
<dbReference type="GO" id="GO:0005112">
    <property type="term" value="F:Notch binding"/>
    <property type="evidence" value="ECO:0007669"/>
    <property type="project" value="TreeGrafter"/>
</dbReference>
<feature type="disulfide bond" evidence="4">
    <location>
        <begin position="344"/>
        <end position="353"/>
    </location>
</feature>
<feature type="disulfide bond" evidence="4">
    <location>
        <begin position="407"/>
        <end position="424"/>
    </location>
</feature>
<feature type="domain" description="EGF-like" evidence="5">
    <location>
        <begin position="802"/>
        <end position="843"/>
    </location>
</feature>
<evidence type="ECO:0000313" key="7">
    <source>
        <dbReference type="Proteomes" id="UP000650467"/>
    </source>
</evidence>
<feature type="disulfide bond" evidence="4">
    <location>
        <begin position="790"/>
        <end position="799"/>
    </location>
</feature>
<evidence type="ECO:0000259" key="5">
    <source>
        <dbReference type="PROSITE" id="PS50026"/>
    </source>
</evidence>
<dbReference type="InterPro" id="IPR024731">
    <property type="entry name" value="NELL2-like_EGF"/>
</dbReference>
<reference evidence="6" key="1">
    <citation type="journal article" date="2020" name="bioRxiv">
        <title>Comparative genomics of Chlamydomonas.</title>
        <authorList>
            <person name="Craig R.J."/>
            <person name="Hasan A.R."/>
            <person name="Ness R.W."/>
            <person name="Keightley P.D."/>
        </authorList>
    </citation>
    <scope>NUCLEOTIDE SEQUENCE</scope>
    <source>
        <strain evidence="6">SAG 7.73</strain>
    </source>
</reference>
<dbReference type="PROSITE" id="PS50026">
    <property type="entry name" value="EGF_3"/>
    <property type="match status" value="8"/>
</dbReference>
<dbReference type="OrthoDB" id="537063at2759"/>
<gene>
    <name evidence="6" type="ORF">HXX76_000727</name>
</gene>
<feature type="domain" description="EGF-like" evidence="5">
    <location>
        <begin position="762"/>
        <end position="800"/>
    </location>
</feature>
<feature type="disulfide bond" evidence="4">
    <location>
        <begin position="15"/>
        <end position="24"/>
    </location>
</feature>
<dbReference type="Gene3D" id="2.10.25.10">
    <property type="entry name" value="Laminin"/>
    <property type="match status" value="8"/>
</dbReference>
<keyword evidence="3 4" id="KW-1015">Disulfide bond</keyword>
<keyword evidence="7" id="KW-1185">Reference proteome</keyword>
<dbReference type="InterPro" id="IPR013320">
    <property type="entry name" value="ConA-like_dom_sf"/>
</dbReference>
<name>A0A835WFG4_CHLIN</name>
<feature type="disulfide bond" evidence="4">
    <location>
        <begin position="426"/>
        <end position="435"/>
    </location>
</feature>
<evidence type="ECO:0000256" key="1">
    <source>
        <dbReference type="ARBA" id="ARBA00022536"/>
    </source>
</evidence>
<feature type="domain" description="EGF-like" evidence="5">
    <location>
        <begin position="316"/>
        <end position="354"/>
    </location>
</feature>
<feature type="disulfide bond" evidence="4">
    <location>
        <begin position="741"/>
        <end position="750"/>
    </location>
</feature>
<feature type="disulfide bond" evidence="4">
    <location>
        <begin position="325"/>
        <end position="342"/>
    </location>
</feature>
<feature type="domain" description="EGF-like" evidence="5">
    <location>
        <begin position="438"/>
        <end position="479"/>
    </location>
</feature>
<comment type="caution">
    <text evidence="4">Lacks conserved residue(s) required for the propagation of feature annotation.</text>
</comment>
<organism evidence="6 7">
    <name type="scientific">Chlamydomonas incerta</name>
    <dbReference type="NCBI Taxonomy" id="51695"/>
    <lineage>
        <taxon>Eukaryota</taxon>
        <taxon>Viridiplantae</taxon>
        <taxon>Chlorophyta</taxon>
        <taxon>core chlorophytes</taxon>
        <taxon>Chlorophyceae</taxon>
        <taxon>CS clade</taxon>
        <taxon>Chlamydomonadales</taxon>
        <taxon>Chlamydomonadaceae</taxon>
        <taxon>Chlamydomonas</taxon>
    </lineage>
</organism>
<dbReference type="SMART" id="SM00179">
    <property type="entry name" value="EGF_CA"/>
    <property type="match status" value="6"/>
</dbReference>
<dbReference type="PROSITE" id="PS01186">
    <property type="entry name" value="EGF_2"/>
    <property type="match status" value="3"/>
</dbReference>
<dbReference type="GO" id="GO:0007219">
    <property type="term" value="P:Notch signaling pathway"/>
    <property type="evidence" value="ECO:0007669"/>
    <property type="project" value="TreeGrafter"/>
</dbReference>
<dbReference type="SUPFAM" id="SSF49899">
    <property type="entry name" value="Concanavalin A-like lectins/glucanases"/>
    <property type="match status" value="2"/>
</dbReference>
<accession>A0A835WFG4</accession>